<gene>
    <name evidence="1" type="ORF">B0T17DRAFT_506782</name>
</gene>
<keyword evidence="2" id="KW-1185">Reference proteome</keyword>
<sequence>MHEVYANAQLTISSLTAQDSRDSLFQPCEYRWSHPVPLGICLPKPCRPAWKDGEVQHIAAYPSTLSGLSEERTKGPVHLRGWVLPEQMLSTRILYLAGAGGILYWECLSDCLTEVDPCSKLPMYWYVKQAIERRRVAKGAIKGVSCW</sequence>
<dbReference type="PANTHER" id="PTHR33112:SF16">
    <property type="entry name" value="HETEROKARYON INCOMPATIBILITY DOMAIN-CONTAINING PROTEIN"/>
    <property type="match status" value="1"/>
</dbReference>
<organism evidence="1 2">
    <name type="scientific">Bombardia bombarda</name>
    <dbReference type="NCBI Taxonomy" id="252184"/>
    <lineage>
        <taxon>Eukaryota</taxon>
        <taxon>Fungi</taxon>
        <taxon>Dikarya</taxon>
        <taxon>Ascomycota</taxon>
        <taxon>Pezizomycotina</taxon>
        <taxon>Sordariomycetes</taxon>
        <taxon>Sordariomycetidae</taxon>
        <taxon>Sordariales</taxon>
        <taxon>Lasiosphaeriaceae</taxon>
        <taxon>Bombardia</taxon>
    </lineage>
</organism>
<dbReference type="PANTHER" id="PTHR33112">
    <property type="entry name" value="DOMAIN PROTEIN, PUTATIVE-RELATED"/>
    <property type="match status" value="1"/>
</dbReference>
<name>A0AA39XAF1_9PEZI</name>
<dbReference type="EMBL" id="JAULSR010000002">
    <property type="protein sequence ID" value="KAK0630299.1"/>
    <property type="molecule type" value="Genomic_DNA"/>
</dbReference>
<protein>
    <submittedName>
        <fullName evidence="1">Uncharacterized protein</fullName>
    </submittedName>
</protein>
<proteinExistence type="predicted"/>
<reference evidence="1" key="1">
    <citation type="submission" date="2023-06" db="EMBL/GenBank/DDBJ databases">
        <title>Genome-scale phylogeny and comparative genomics of the fungal order Sordariales.</title>
        <authorList>
            <consortium name="Lawrence Berkeley National Laboratory"/>
            <person name="Hensen N."/>
            <person name="Bonometti L."/>
            <person name="Westerberg I."/>
            <person name="Brannstrom I.O."/>
            <person name="Guillou S."/>
            <person name="Cros-Aarteil S."/>
            <person name="Calhoun S."/>
            <person name="Haridas S."/>
            <person name="Kuo A."/>
            <person name="Mondo S."/>
            <person name="Pangilinan J."/>
            <person name="Riley R."/>
            <person name="LaButti K."/>
            <person name="Andreopoulos B."/>
            <person name="Lipzen A."/>
            <person name="Chen C."/>
            <person name="Yanf M."/>
            <person name="Daum C."/>
            <person name="Ng V."/>
            <person name="Clum A."/>
            <person name="Steindorff A."/>
            <person name="Ohm R."/>
            <person name="Martin F."/>
            <person name="Silar P."/>
            <person name="Natvig D."/>
            <person name="Lalanne C."/>
            <person name="Gautier V."/>
            <person name="Ament-velasquez S.L."/>
            <person name="Kruys A."/>
            <person name="Hutchinson M.I."/>
            <person name="Powell A.J."/>
            <person name="Barry K."/>
            <person name="Miller A.N."/>
            <person name="Grigoriev I.V."/>
            <person name="Debuchy R."/>
            <person name="Gladieux P."/>
            <person name="Thoren M.H."/>
            <person name="Johannesson H."/>
        </authorList>
    </citation>
    <scope>NUCLEOTIDE SEQUENCE</scope>
    <source>
        <strain evidence="1">SMH3391-2</strain>
    </source>
</reference>
<dbReference type="Proteomes" id="UP001174934">
    <property type="component" value="Unassembled WGS sequence"/>
</dbReference>
<evidence type="ECO:0000313" key="1">
    <source>
        <dbReference type="EMBL" id="KAK0630299.1"/>
    </source>
</evidence>
<accession>A0AA39XAF1</accession>
<dbReference type="AlphaFoldDB" id="A0AA39XAF1"/>
<evidence type="ECO:0000313" key="2">
    <source>
        <dbReference type="Proteomes" id="UP001174934"/>
    </source>
</evidence>
<comment type="caution">
    <text evidence="1">The sequence shown here is derived from an EMBL/GenBank/DDBJ whole genome shotgun (WGS) entry which is preliminary data.</text>
</comment>